<dbReference type="EMBL" id="JAAOAS010000485">
    <property type="protein sequence ID" value="KAF5575096.1"/>
    <property type="molecule type" value="Genomic_DNA"/>
</dbReference>
<organism evidence="4 5">
    <name type="scientific">Fusarium pseudocircinatum</name>
    <dbReference type="NCBI Taxonomy" id="56676"/>
    <lineage>
        <taxon>Eukaryota</taxon>
        <taxon>Fungi</taxon>
        <taxon>Dikarya</taxon>
        <taxon>Ascomycota</taxon>
        <taxon>Pezizomycotina</taxon>
        <taxon>Sordariomycetes</taxon>
        <taxon>Hypocreomycetidae</taxon>
        <taxon>Hypocreales</taxon>
        <taxon>Nectriaceae</taxon>
        <taxon>Fusarium</taxon>
        <taxon>Fusarium fujikuroi species complex</taxon>
    </lineage>
</organism>
<dbReference type="PANTHER" id="PTHR43968">
    <property type="match status" value="1"/>
</dbReference>
<dbReference type="InterPro" id="IPR036282">
    <property type="entry name" value="Glutathione-S-Trfase_C_sf"/>
</dbReference>
<reference evidence="4 5" key="1">
    <citation type="submission" date="2020-05" db="EMBL/GenBank/DDBJ databases">
        <title>Identification and distribution of gene clusters putatively required for synthesis of sphingolipid metabolism inhibitors in phylogenetically diverse species of the filamentous fungus Fusarium.</title>
        <authorList>
            <person name="Kim H.-S."/>
            <person name="Busman M."/>
            <person name="Brown D.W."/>
            <person name="Divon H."/>
            <person name="Uhlig S."/>
            <person name="Proctor R.H."/>
        </authorList>
    </citation>
    <scope>NUCLEOTIDE SEQUENCE [LARGE SCALE GENOMIC DNA]</scope>
    <source>
        <strain evidence="4 5">NRRL 36939</strain>
    </source>
</reference>
<dbReference type="OrthoDB" id="249703at2759"/>
<comment type="similarity">
    <text evidence="1">Belongs to the GST superfamily.</text>
</comment>
<dbReference type="SFLD" id="SFLDG00358">
    <property type="entry name" value="Main_(cytGST)"/>
    <property type="match status" value="1"/>
</dbReference>
<evidence type="ECO:0000259" key="2">
    <source>
        <dbReference type="PROSITE" id="PS50404"/>
    </source>
</evidence>
<name>A0A8H5KMJ4_9HYPO</name>
<dbReference type="InterPro" id="IPR040079">
    <property type="entry name" value="Glutathione_S-Trfase"/>
</dbReference>
<proteinExistence type="inferred from homology"/>
<dbReference type="InterPro" id="IPR010987">
    <property type="entry name" value="Glutathione-S-Trfase_C-like"/>
</dbReference>
<protein>
    <submittedName>
        <fullName evidence="4">Glutathione S-transferase U5</fullName>
    </submittedName>
</protein>
<dbReference type="CDD" id="cd00570">
    <property type="entry name" value="GST_N_family"/>
    <property type="match status" value="1"/>
</dbReference>
<dbReference type="PROSITE" id="PS50405">
    <property type="entry name" value="GST_CTER"/>
    <property type="match status" value="1"/>
</dbReference>
<dbReference type="PROSITE" id="PS50404">
    <property type="entry name" value="GST_NTER"/>
    <property type="match status" value="1"/>
</dbReference>
<dbReference type="SUPFAM" id="SSF52833">
    <property type="entry name" value="Thioredoxin-like"/>
    <property type="match status" value="1"/>
</dbReference>
<comment type="caution">
    <text evidence="4">The sequence shown here is derived from an EMBL/GenBank/DDBJ whole genome shotgun (WGS) entry which is preliminary data.</text>
</comment>
<dbReference type="SUPFAM" id="SSF47616">
    <property type="entry name" value="GST C-terminal domain-like"/>
    <property type="match status" value="1"/>
</dbReference>
<evidence type="ECO:0000313" key="4">
    <source>
        <dbReference type="EMBL" id="KAF5575096.1"/>
    </source>
</evidence>
<keyword evidence="4" id="KW-0808">Transferase</keyword>
<dbReference type="GO" id="GO:0005737">
    <property type="term" value="C:cytoplasm"/>
    <property type="evidence" value="ECO:0007669"/>
    <property type="project" value="TreeGrafter"/>
</dbReference>
<dbReference type="Pfam" id="PF13417">
    <property type="entry name" value="GST_N_3"/>
    <property type="match status" value="1"/>
</dbReference>
<dbReference type="SFLD" id="SFLDS00019">
    <property type="entry name" value="Glutathione_Transferase_(cytos"/>
    <property type="match status" value="1"/>
</dbReference>
<accession>A0A8H5KMJ4</accession>
<evidence type="ECO:0000256" key="1">
    <source>
        <dbReference type="ARBA" id="ARBA00007409"/>
    </source>
</evidence>
<gene>
    <name evidence="4" type="ORF">FPCIR_13322</name>
</gene>
<keyword evidence="5" id="KW-1185">Reference proteome</keyword>
<dbReference type="Proteomes" id="UP000546213">
    <property type="component" value="Unassembled WGS sequence"/>
</dbReference>
<evidence type="ECO:0000259" key="3">
    <source>
        <dbReference type="PROSITE" id="PS50405"/>
    </source>
</evidence>
<dbReference type="Gene3D" id="3.40.30.10">
    <property type="entry name" value="Glutaredoxin"/>
    <property type="match status" value="1"/>
</dbReference>
<feature type="domain" description="GST N-terminal" evidence="2">
    <location>
        <begin position="6"/>
        <end position="86"/>
    </location>
</feature>
<dbReference type="GO" id="GO:0016740">
    <property type="term" value="F:transferase activity"/>
    <property type="evidence" value="ECO:0007669"/>
    <property type="project" value="UniProtKB-KW"/>
</dbReference>
<dbReference type="AlphaFoldDB" id="A0A8H5KMJ4"/>
<dbReference type="InterPro" id="IPR004045">
    <property type="entry name" value="Glutathione_S-Trfase_N"/>
</dbReference>
<dbReference type="InterPro" id="IPR050983">
    <property type="entry name" value="GST_Omega/HSP26"/>
</dbReference>
<dbReference type="Gene3D" id="1.20.1050.10">
    <property type="match status" value="1"/>
</dbReference>
<evidence type="ECO:0000313" key="5">
    <source>
        <dbReference type="Proteomes" id="UP000546213"/>
    </source>
</evidence>
<dbReference type="PANTHER" id="PTHR43968:SF6">
    <property type="entry name" value="GLUTATHIONE S-TRANSFERASE OMEGA"/>
    <property type="match status" value="1"/>
</dbReference>
<dbReference type="InterPro" id="IPR036249">
    <property type="entry name" value="Thioredoxin-like_sf"/>
</dbReference>
<dbReference type="Pfam" id="PF13410">
    <property type="entry name" value="GST_C_2"/>
    <property type="match status" value="1"/>
</dbReference>
<dbReference type="CDD" id="cd00299">
    <property type="entry name" value="GST_C_family"/>
    <property type="match status" value="1"/>
</dbReference>
<sequence>MSSELMKPHLYEHPVSSYAQKVKIALREKNIDFTSEVPSDMASATWGPLHESNPRVEVPVLLHSGNTIFDSPIIMEYIEEVWPNPLLLSKNPGARAEARMIQQICDTHYEALNWCMSEIRVFGRATGDLQHRLENQAKQQTATLQAWLEQRLSGPWFNGETFGWADVCAVPMVNRSVLYGFGPAEGSKLKAWHQRAIERESVRFTLEEYYKGAEVMKEPWVKDVILSGQRKREYRDHRLEWMIKNGGLEVITKGLEKDNIRFNWP</sequence>
<feature type="domain" description="GST C-terminal" evidence="3">
    <location>
        <begin position="91"/>
        <end position="219"/>
    </location>
</feature>